<dbReference type="Pfam" id="PF13091">
    <property type="entry name" value="PLDc_2"/>
    <property type="match status" value="2"/>
</dbReference>
<dbReference type="PANTHER" id="PTHR21248:SF7">
    <property type="entry name" value="MINOR CARDIOLIPIN SYNTHASE CLSB"/>
    <property type="match status" value="1"/>
</dbReference>
<keyword evidence="3" id="KW-0808">Transferase</keyword>
<evidence type="ECO:0000256" key="5">
    <source>
        <dbReference type="ARBA" id="ARBA00022737"/>
    </source>
</evidence>
<comment type="subcellular location">
    <subcellularLocation>
        <location evidence="1">Cell membrane</location>
    </subcellularLocation>
</comment>
<gene>
    <name evidence="10" type="ORF">BA70_10465</name>
</gene>
<keyword evidence="6" id="KW-1133">Transmembrane helix</keyword>
<keyword evidence="7" id="KW-0472">Membrane</keyword>
<dbReference type="PROSITE" id="PS50035">
    <property type="entry name" value="PLD"/>
    <property type="match status" value="2"/>
</dbReference>
<sequence length="398" mass="45718">MIALIILLVLIAIVLLVMLDLYTAKKYFSTHAFERTFDQTSGDAAFYHDGEPLFDQLLTDIHHASSSIHMMFFIVKNDDIGQRILQALKTKAEQGVSVFLLTDRLGSYPFDQKSIDMLEKSGIQFYFLNKPRFPFLIYRLNMRNHRKITVIDGKIGYIGGFNIGDEYVGKKGRFGIWKDYHLRMTGQVVADLQHVFLNDLYRSSGIHQLQYEVFPALEPGTLQCTTRATAGFSLEALFLRDIQQARQQITICTPYFIPSAPLLKALLEARTRGVTVEIIIPMKADHPLVKEAGFHYLKDLIASGCLVYRFYKGFYHSKAILIDHSRCIISTANFDKRSLFLNEEVDVAIDDAAFTAHVEEKIREHIEVSELMTEEKFKQRPLFTRPLEWVGAMFSYFL</sequence>
<feature type="domain" description="PLD phosphodiesterase" evidence="9">
    <location>
        <begin position="311"/>
        <end position="338"/>
    </location>
</feature>
<dbReference type="SMART" id="SM00155">
    <property type="entry name" value="PLDc"/>
    <property type="match status" value="2"/>
</dbReference>
<evidence type="ECO:0000256" key="8">
    <source>
        <dbReference type="NCBIfam" id="TIGR04265"/>
    </source>
</evidence>
<dbReference type="GO" id="GO:0008808">
    <property type="term" value="F:cardiolipin synthase activity"/>
    <property type="evidence" value="ECO:0007669"/>
    <property type="project" value="UniProtKB-UniRule"/>
</dbReference>
<dbReference type="RefSeq" id="WP_034318229.1">
    <property type="nucleotide sequence ID" value="NZ_JBCMYH010000004.1"/>
</dbReference>
<comment type="caution">
    <text evidence="10">The sequence shown here is derived from an EMBL/GenBank/DDBJ whole genome shotgun (WGS) entry which is preliminary data.</text>
</comment>
<evidence type="ECO:0000313" key="10">
    <source>
        <dbReference type="EMBL" id="KEP27546.1"/>
    </source>
</evidence>
<dbReference type="EMBL" id="JOTP01000003">
    <property type="protein sequence ID" value="KEP27546.1"/>
    <property type="molecule type" value="Genomic_DNA"/>
</dbReference>
<proteinExistence type="predicted"/>
<dbReference type="EC" id="2.7.8.-" evidence="8"/>
<dbReference type="InterPro" id="IPR022924">
    <property type="entry name" value="Cardiolipin_synthase"/>
</dbReference>
<dbReference type="eggNOG" id="COG1502">
    <property type="taxonomic scope" value="Bacteria"/>
</dbReference>
<dbReference type="InterPro" id="IPR001736">
    <property type="entry name" value="PLipase_D/transphosphatidylase"/>
</dbReference>
<evidence type="ECO:0000256" key="2">
    <source>
        <dbReference type="ARBA" id="ARBA00022475"/>
    </source>
</evidence>
<keyword evidence="5" id="KW-0677">Repeat</keyword>
<dbReference type="AlphaFoldDB" id="A0A081LE70"/>
<protein>
    <recommendedName>
        <fullName evidence="8">Cardiolipin synthase</fullName>
        <ecNumber evidence="8">2.7.8.-</ecNumber>
    </recommendedName>
</protein>
<dbReference type="PANTHER" id="PTHR21248">
    <property type="entry name" value="CARDIOLIPIN SYNTHASE"/>
    <property type="match status" value="1"/>
</dbReference>
<dbReference type="SUPFAM" id="SSF56024">
    <property type="entry name" value="Phospholipase D/nuclease"/>
    <property type="match status" value="2"/>
</dbReference>
<keyword evidence="2" id="KW-1003">Cell membrane</keyword>
<evidence type="ECO:0000256" key="7">
    <source>
        <dbReference type="ARBA" id="ARBA00023136"/>
    </source>
</evidence>
<dbReference type="OrthoDB" id="9762009at2"/>
<dbReference type="GO" id="GO:0005886">
    <property type="term" value="C:plasma membrane"/>
    <property type="evidence" value="ECO:0007669"/>
    <property type="project" value="UniProtKB-SubCell"/>
</dbReference>
<evidence type="ECO:0000256" key="3">
    <source>
        <dbReference type="ARBA" id="ARBA00022679"/>
    </source>
</evidence>
<dbReference type="Proteomes" id="UP000028091">
    <property type="component" value="Unassembled WGS sequence"/>
</dbReference>
<name>A0A081LE70_9BACI</name>
<keyword evidence="4" id="KW-0812">Transmembrane</keyword>
<keyword evidence="11" id="KW-1185">Reference proteome</keyword>
<dbReference type="InterPro" id="IPR025202">
    <property type="entry name" value="PLD-like_dom"/>
</dbReference>
<dbReference type="Gene3D" id="3.30.870.10">
    <property type="entry name" value="Endonuclease Chain A"/>
    <property type="match status" value="2"/>
</dbReference>
<organism evidence="10 11">
    <name type="scientific">Bacillus zhangzhouensis</name>
    <dbReference type="NCBI Taxonomy" id="1178540"/>
    <lineage>
        <taxon>Bacteria</taxon>
        <taxon>Bacillati</taxon>
        <taxon>Bacillota</taxon>
        <taxon>Bacilli</taxon>
        <taxon>Bacillales</taxon>
        <taxon>Bacillaceae</taxon>
        <taxon>Bacillus</taxon>
    </lineage>
</organism>
<dbReference type="NCBIfam" id="TIGR04265">
    <property type="entry name" value="bac_cardiolipin"/>
    <property type="match status" value="1"/>
</dbReference>
<evidence type="ECO:0000313" key="11">
    <source>
        <dbReference type="Proteomes" id="UP000028091"/>
    </source>
</evidence>
<dbReference type="CDD" id="cd09112">
    <property type="entry name" value="PLDc_CLS_2"/>
    <property type="match status" value="1"/>
</dbReference>
<dbReference type="PIRSF" id="PIRSF000850">
    <property type="entry name" value="Phospholipase_D_PSS"/>
    <property type="match status" value="1"/>
</dbReference>
<evidence type="ECO:0000259" key="9">
    <source>
        <dbReference type="PROSITE" id="PS50035"/>
    </source>
</evidence>
<feature type="domain" description="PLD phosphodiesterase" evidence="9">
    <location>
        <begin position="140"/>
        <end position="167"/>
    </location>
</feature>
<evidence type="ECO:0000256" key="4">
    <source>
        <dbReference type="ARBA" id="ARBA00022692"/>
    </source>
</evidence>
<dbReference type="CDD" id="cd09110">
    <property type="entry name" value="PLDc_CLS_1"/>
    <property type="match status" value="1"/>
</dbReference>
<reference evidence="10 11" key="1">
    <citation type="submission" date="2012-09" db="EMBL/GenBank/DDBJ databases">
        <title>Genome Sequence of Bacillus sp. DW5-4.</title>
        <authorList>
            <person name="Lai Q."/>
            <person name="Liu Y."/>
            <person name="Shao Z."/>
        </authorList>
    </citation>
    <scope>NUCLEOTIDE SEQUENCE [LARGE SCALE GENOMIC DNA]</scope>
    <source>
        <strain evidence="10 11">DW5-4</strain>
    </source>
</reference>
<evidence type="ECO:0000256" key="6">
    <source>
        <dbReference type="ARBA" id="ARBA00022989"/>
    </source>
</evidence>
<evidence type="ECO:0000256" key="1">
    <source>
        <dbReference type="ARBA" id="ARBA00004236"/>
    </source>
</evidence>
<accession>A0A081LE70</accession>
<dbReference type="GO" id="GO:0032049">
    <property type="term" value="P:cardiolipin biosynthetic process"/>
    <property type="evidence" value="ECO:0007669"/>
    <property type="project" value="UniProtKB-UniRule"/>
</dbReference>